<accession>A0ABT8A410</accession>
<gene>
    <name evidence="2" type="ORF">QWZ14_07870</name>
</gene>
<evidence type="ECO:0000256" key="1">
    <source>
        <dbReference type="SAM" id="MobiDB-lite"/>
    </source>
</evidence>
<dbReference type="EMBL" id="JAUFPN010000071">
    <property type="protein sequence ID" value="MDN3564283.1"/>
    <property type="molecule type" value="Genomic_DNA"/>
</dbReference>
<name>A0ABT8A410_9PROT</name>
<comment type="caution">
    <text evidence="2">The sequence shown here is derived from an EMBL/GenBank/DDBJ whole genome shotgun (WGS) entry which is preliminary data.</text>
</comment>
<reference evidence="3" key="1">
    <citation type="journal article" date="2019" name="Int. J. Syst. Evol. Microbiol.">
        <title>The Global Catalogue of Microorganisms (GCM) 10K type strain sequencing project: providing services to taxonomists for standard genome sequencing and annotation.</title>
        <authorList>
            <consortium name="The Broad Institute Genomics Platform"/>
            <consortium name="The Broad Institute Genome Sequencing Center for Infectious Disease"/>
            <person name="Wu L."/>
            <person name="Ma J."/>
        </authorList>
    </citation>
    <scope>NUCLEOTIDE SEQUENCE [LARGE SCALE GENOMIC DNA]</scope>
    <source>
        <strain evidence="3">CECT 7131</strain>
    </source>
</reference>
<proteinExistence type="predicted"/>
<organism evidence="2 3">
    <name type="scientific">Paeniroseomonas aquatica</name>
    <dbReference type="NCBI Taxonomy" id="373043"/>
    <lineage>
        <taxon>Bacteria</taxon>
        <taxon>Pseudomonadati</taxon>
        <taxon>Pseudomonadota</taxon>
        <taxon>Alphaproteobacteria</taxon>
        <taxon>Acetobacterales</taxon>
        <taxon>Acetobacteraceae</taxon>
        <taxon>Paeniroseomonas</taxon>
    </lineage>
</organism>
<keyword evidence="3" id="KW-1185">Reference proteome</keyword>
<feature type="region of interest" description="Disordered" evidence="1">
    <location>
        <begin position="107"/>
        <end position="131"/>
    </location>
</feature>
<dbReference type="RefSeq" id="WP_377755755.1">
    <property type="nucleotide sequence ID" value="NZ_JBHTFA010000006.1"/>
</dbReference>
<evidence type="ECO:0000313" key="3">
    <source>
        <dbReference type="Proteomes" id="UP001529369"/>
    </source>
</evidence>
<dbReference type="Proteomes" id="UP001529369">
    <property type="component" value="Unassembled WGS sequence"/>
</dbReference>
<sequence>MRPTRHDAELQRIAELAKAGAGRSPLYRWLRTRHDAFAALLEETRPNWRTLAEGFAELGITTADGKPIAAAAARHVWWRVRRDVVAARARRAVSPLPAPVVATVVPMPPPAPSAPLPAQESAPKAATGDALSRLRAEINHRSGRKHDG</sequence>
<protein>
    <submittedName>
        <fullName evidence="2">Uncharacterized protein</fullName>
    </submittedName>
</protein>
<evidence type="ECO:0000313" key="2">
    <source>
        <dbReference type="EMBL" id="MDN3564283.1"/>
    </source>
</evidence>